<accession>A0A8J4DUP8</accession>
<reference evidence="1" key="1">
    <citation type="submission" date="2021-01" db="EMBL/GenBank/DDBJ databases">
        <title>Whole genome shotgun sequence of Virgisporangium aliadipatigenens NBRC 105644.</title>
        <authorList>
            <person name="Komaki H."/>
            <person name="Tamura T."/>
        </authorList>
    </citation>
    <scope>NUCLEOTIDE SEQUENCE</scope>
    <source>
        <strain evidence="1">NBRC 105644</strain>
    </source>
</reference>
<evidence type="ECO:0008006" key="3">
    <source>
        <dbReference type="Google" id="ProtNLM"/>
    </source>
</evidence>
<proteinExistence type="predicted"/>
<evidence type="ECO:0000313" key="2">
    <source>
        <dbReference type="Proteomes" id="UP000619260"/>
    </source>
</evidence>
<keyword evidence="2" id="KW-1185">Reference proteome</keyword>
<name>A0A8J4DUP8_9ACTN</name>
<dbReference type="Proteomes" id="UP000619260">
    <property type="component" value="Unassembled WGS sequence"/>
</dbReference>
<dbReference type="EMBL" id="BOPF01000026">
    <property type="protein sequence ID" value="GIJ49377.1"/>
    <property type="molecule type" value="Genomic_DNA"/>
</dbReference>
<gene>
    <name evidence="1" type="ORF">Val02_62630</name>
</gene>
<evidence type="ECO:0000313" key="1">
    <source>
        <dbReference type="EMBL" id="GIJ49377.1"/>
    </source>
</evidence>
<sequence>MPHSIGVAEPTDAHQHTNRIDAAHHSQTCAYCAPASVSETPSQVELNCDRCHQDVASNDTIETVRGSTICNDCRSSYRQCEGCDGWNPIERRCANGCCDPYDCDCSDCRPDDDDDDDEDSGGLVHDYDYKPYPDFYGTGPLFLGLEVEIETPYDDGDCASEAIDQLGGVGYLKNDSSIGHGFELVTHPMSYQWAIANFPWRLFPRLDKYGCGTSDSTGMHVHVSRAAFTSPCHAYRWLKFIYRNEHPITLLAGRSSEQWAAFTDDDRRAVKDYAKGAVGARYRAVNTGNSDTFELRIFASTLDPLQIQAALGFAAASVEYTGELTYQTIAHDGGWTWPAFVDWVNARADYAPLAQQMEALTCAC</sequence>
<dbReference type="AlphaFoldDB" id="A0A8J4DUP8"/>
<organism evidence="1 2">
    <name type="scientific">Virgisporangium aliadipatigenens</name>
    <dbReference type="NCBI Taxonomy" id="741659"/>
    <lineage>
        <taxon>Bacteria</taxon>
        <taxon>Bacillati</taxon>
        <taxon>Actinomycetota</taxon>
        <taxon>Actinomycetes</taxon>
        <taxon>Micromonosporales</taxon>
        <taxon>Micromonosporaceae</taxon>
        <taxon>Virgisporangium</taxon>
    </lineage>
</organism>
<comment type="caution">
    <text evidence="1">The sequence shown here is derived from an EMBL/GenBank/DDBJ whole genome shotgun (WGS) entry which is preliminary data.</text>
</comment>
<dbReference type="RefSeq" id="WP_203902845.1">
    <property type="nucleotide sequence ID" value="NZ_BOPF01000026.1"/>
</dbReference>
<protein>
    <recommendedName>
        <fullName evidence="3">Amidoligase enzyme</fullName>
    </recommendedName>
</protein>